<feature type="transmembrane region" description="Helical" evidence="1">
    <location>
        <begin position="137"/>
        <end position="159"/>
    </location>
</feature>
<feature type="transmembrane region" description="Helical" evidence="1">
    <location>
        <begin position="41"/>
        <end position="63"/>
    </location>
</feature>
<dbReference type="Pfam" id="PF03779">
    <property type="entry name" value="SPW"/>
    <property type="match status" value="1"/>
</dbReference>
<dbReference type="OrthoDB" id="4557152at2"/>
<feature type="transmembrane region" description="Helical" evidence="1">
    <location>
        <begin position="166"/>
        <end position="186"/>
    </location>
</feature>
<feature type="transmembrane region" description="Helical" evidence="1">
    <location>
        <begin position="110"/>
        <end position="131"/>
    </location>
</feature>
<feature type="transmembrane region" description="Helical" evidence="1">
    <location>
        <begin position="69"/>
        <end position="89"/>
    </location>
</feature>
<organism evidence="3 4">
    <name type="scientific">Mycobacterium asiaticum</name>
    <dbReference type="NCBI Taxonomy" id="1790"/>
    <lineage>
        <taxon>Bacteria</taxon>
        <taxon>Bacillati</taxon>
        <taxon>Actinomycetota</taxon>
        <taxon>Actinomycetes</taxon>
        <taxon>Mycobacteriales</taxon>
        <taxon>Mycobacteriaceae</taxon>
        <taxon>Mycobacterium</taxon>
    </lineage>
</organism>
<dbReference type="Proteomes" id="UP000093928">
    <property type="component" value="Unassembled WGS sequence"/>
</dbReference>
<proteinExistence type="predicted"/>
<dbReference type="InterPro" id="IPR005530">
    <property type="entry name" value="SPW"/>
</dbReference>
<evidence type="ECO:0000256" key="1">
    <source>
        <dbReference type="SAM" id="Phobius"/>
    </source>
</evidence>
<name>A0A1A3NXQ3_MYCAS</name>
<keyword evidence="1" id="KW-1133">Transmembrane helix</keyword>
<dbReference type="EMBL" id="LZLS01000132">
    <property type="protein sequence ID" value="OBK25799.1"/>
    <property type="molecule type" value="Genomic_DNA"/>
</dbReference>
<feature type="domain" description="SPW repeat-containing integral membrane" evidence="2">
    <location>
        <begin position="117"/>
        <end position="205"/>
    </location>
</feature>
<keyword evidence="1" id="KW-0812">Transmembrane</keyword>
<sequence length="234" mass="24261">MVADFAVSSTQLGKGFVFGFGAFILFFGVLTVLARDRTPDLWGLFVTGLVMVIVPFLAGGFVGDAGASWVSWVAGGLAMVLGAIGWLGDKTPSETDADDNGAGRGLRRPLGFWLGRSALVVGLATVVMGVVARTTAAGTAVTIGLGTLIALIAVWSLLADDPTHDFLTLAVSGLALFLVPWIVGFAGDGAAWTAWLAGAAATALGVAGYLRSQQLDFSTAVDDRAKARYRSRHR</sequence>
<comment type="caution">
    <text evidence="3">The sequence shown here is derived from an EMBL/GenBank/DDBJ whole genome shotgun (WGS) entry which is preliminary data.</text>
</comment>
<evidence type="ECO:0000313" key="3">
    <source>
        <dbReference type="EMBL" id="OBK25799.1"/>
    </source>
</evidence>
<keyword evidence="1" id="KW-0472">Membrane</keyword>
<reference evidence="3 4" key="1">
    <citation type="submission" date="2016-06" db="EMBL/GenBank/DDBJ databases">
        <authorList>
            <person name="Kjaerup R.B."/>
            <person name="Dalgaard T.S."/>
            <person name="Juul-Madsen H.R."/>
        </authorList>
    </citation>
    <scope>NUCLEOTIDE SEQUENCE [LARGE SCALE GENOMIC DNA]</scope>
    <source>
        <strain evidence="3 4">1165133.8</strain>
    </source>
</reference>
<evidence type="ECO:0000313" key="4">
    <source>
        <dbReference type="Proteomes" id="UP000093928"/>
    </source>
</evidence>
<accession>A0A1A3NXQ3</accession>
<feature type="transmembrane region" description="Helical" evidence="1">
    <location>
        <begin position="192"/>
        <end position="210"/>
    </location>
</feature>
<dbReference type="AlphaFoldDB" id="A0A1A3NXQ3"/>
<feature type="transmembrane region" description="Helical" evidence="1">
    <location>
        <begin position="15"/>
        <end position="34"/>
    </location>
</feature>
<protein>
    <recommendedName>
        <fullName evidence="2">SPW repeat-containing integral membrane domain-containing protein</fullName>
    </recommendedName>
</protein>
<gene>
    <name evidence="3" type="ORF">A5634_25895</name>
</gene>
<evidence type="ECO:0000259" key="2">
    <source>
        <dbReference type="Pfam" id="PF03779"/>
    </source>
</evidence>